<dbReference type="RefSeq" id="XP_049145092.1">
    <property type="nucleotide sequence ID" value="XM_049287949.1"/>
</dbReference>
<proteinExistence type="predicted"/>
<protein>
    <submittedName>
        <fullName evidence="1">Uncharacterized protein</fullName>
    </submittedName>
</protein>
<evidence type="ECO:0000313" key="2">
    <source>
        <dbReference type="Proteomes" id="UP000830671"/>
    </source>
</evidence>
<keyword evidence="2" id="KW-1185">Reference proteome</keyword>
<reference evidence="1" key="1">
    <citation type="journal article" date="2021" name="Mol. Plant Microbe Interact.">
        <title>Complete Genome Sequence of the Plant-Pathogenic Fungus Colletotrichum lupini.</title>
        <authorList>
            <person name="Baroncelli R."/>
            <person name="Pensec F."/>
            <person name="Da Lio D."/>
            <person name="Boufleur T."/>
            <person name="Vicente I."/>
            <person name="Sarrocco S."/>
            <person name="Picot A."/>
            <person name="Baraldi E."/>
            <person name="Sukno S."/>
            <person name="Thon M."/>
            <person name="Le Floch G."/>
        </authorList>
    </citation>
    <scope>NUCLEOTIDE SEQUENCE</scope>
    <source>
        <strain evidence="1">IMI 504893</strain>
    </source>
</reference>
<dbReference type="GeneID" id="73342959"/>
<dbReference type="KEGG" id="clup:CLUP02_08968"/>
<dbReference type="EMBL" id="CP019476">
    <property type="protein sequence ID" value="UQC83473.1"/>
    <property type="molecule type" value="Genomic_DNA"/>
</dbReference>
<gene>
    <name evidence="1" type="ORF">CLUP02_08968</name>
</gene>
<evidence type="ECO:0000313" key="1">
    <source>
        <dbReference type="EMBL" id="UQC83473.1"/>
    </source>
</evidence>
<dbReference type="Proteomes" id="UP000830671">
    <property type="component" value="Chromosome 4"/>
</dbReference>
<name>A0A9Q8SU25_9PEZI</name>
<organism evidence="1 2">
    <name type="scientific">Colletotrichum lupini</name>
    <dbReference type="NCBI Taxonomy" id="145971"/>
    <lineage>
        <taxon>Eukaryota</taxon>
        <taxon>Fungi</taxon>
        <taxon>Dikarya</taxon>
        <taxon>Ascomycota</taxon>
        <taxon>Pezizomycotina</taxon>
        <taxon>Sordariomycetes</taxon>
        <taxon>Hypocreomycetidae</taxon>
        <taxon>Glomerellales</taxon>
        <taxon>Glomerellaceae</taxon>
        <taxon>Colletotrichum</taxon>
        <taxon>Colletotrichum acutatum species complex</taxon>
    </lineage>
</organism>
<sequence>MSATREARRPREPVQRFTYFLQKIYRNSNNLLHVRVC</sequence>
<dbReference type="AlphaFoldDB" id="A0A9Q8SU25"/>
<accession>A0A9Q8SU25</accession>